<dbReference type="Pfam" id="PF03888">
    <property type="entry name" value="MucB_RseB"/>
    <property type="match status" value="1"/>
</dbReference>
<evidence type="ECO:0000256" key="1">
    <source>
        <dbReference type="ARBA" id="ARBA00004418"/>
    </source>
</evidence>
<sequence length="364" mass="40936">MLRETFERFIFPAPAVLKMISKSSFTPVNSGFSIVFALLERKLSFVQRSLKVCLFLSLLFCGSMAAHSQPADALAWLKKIGEAQKELNYYGTFVYAHDGQLESMMIVHSSGAGRERERLVHLNGVAREVIRNNDLVTCIFPEEKSVLVAHRNNLSTSPFIQSESLEIFEAYYHISLGGKERIAGVLTQRIDLKPKDVYRYGYRFWVSPEGLLLRSDLLSSDGSAIERIMFTDINLVEKIPHELMSPKIDLTGFKWFRQEPAVALDESVKGRWRVTVLPDGFSLKSKNLHQEEGDRVEHMLISDGLASISIFIEKYNRDEARMGDFRVGALNGFGRPLGDYVVVVVGDVPLATVKLIAESVVAND</sequence>
<evidence type="ECO:0000256" key="3">
    <source>
        <dbReference type="ARBA" id="ARBA00022729"/>
    </source>
</evidence>
<feature type="domain" description="MucB/RseB N-terminal" evidence="5">
    <location>
        <begin position="72"/>
        <end position="246"/>
    </location>
</feature>
<dbReference type="Gene3D" id="3.30.200.100">
    <property type="entry name" value="MucB/RseB, C-terminal domain"/>
    <property type="match status" value="1"/>
</dbReference>
<accession>A0A3B0Z9Y5</accession>
<dbReference type="InterPro" id="IPR033436">
    <property type="entry name" value="MucB/RseB_C"/>
</dbReference>
<keyword evidence="3" id="KW-0732">Signal</keyword>
<dbReference type="AlphaFoldDB" id="A0A3B0Z9Y5"/>
<dbReference type="Pfam" id="PF17188">
    <property type="entry name" value="MucB_RseB_C"/>
    <property type="match status" value="1"/>
</dbReference>
<reference evidence="7" key="1">
    <citation type="submission" date="2018-06" db="EMBL/GenBank/DDBJ databases">
        <authorList>
            <person name="Zhirakovskaya E."/>
        </authorList>
    </citation>
    <scope>NUCLEOTIDE SEQUENCE</scope>
</reference>
<proteinExistence type="inferred from homology"/>
<keyword evidence="4" id="KW-0574">Periplasm</keyword>
<feature type="domain" description="MucB/RseB C-terminal" evidence="6">
    <location>
        <begin position="269"/>
        <end position="360"/>
    </location>
</feature>
<evidence type="ECO:0000313" key="7">
    <source>
        <dbReference type="EMBL" id="VAW90215.1"/>
    </source>
</evidence>
<evidence type="ECO:0000259" key="6">
    <source>
        <dbReference type="Pfam" id="PF17188"/>
    </source>
</evidence>
<organism evidence="7">
    <name type="scientific">hydrothermal vent metagenome</name>
    <dbReference type="NCBI Taxonomy" id="652676"/>
    <lineage>
        <taxon>unclassified sequences</taxon>
        <taxon>metagenomes</taxon>
        <taxon>ecological metagenomes</taxon>
    </lineage>
</organism>
<dbReference type="InterPro" id="IPR033434">
    <property type="entry name" value="MucB/RseB_N"/>
</dbReference>
<name>A0A3B0Z9Y5_9ZZZZ</name>
<dbReference type="InterPro" id="IPR038484">
    <property type="entry name" value="MucB/RseB_C_sf"/>
</dbReference>
<dbReference type="GO" id="GO:0030288">
    <property type="term" value="C:outer membrane-bounded periplasmic space"/>
    <property type="evidence" value="ECO:0007669"/>
    <property type="project" value="TreeGrafter"/>
</dbReference>
<dbReference type="PIRSF" id="PIRSF005427">
    <property type="entry name" value="RseB"/>
    <property type="match status" value="1"/>
</dbReference>
<dbReference type="CDD" id="cd16327">
    <property type="entry name" value="RseB"/>
    <property type="match status" value="1"/>
</dbReference>
<gene>
    <name evidence="7" type="ORF">MNBD_GAMMA18-2502</name>
</gene>
<dbReference type="PANTHER" id="PTHR38782:SF1">
    <property type="entry name" value="SIGMA-E FACTOR REGULATORY PROTEIN RSEB"/>
    <property type="match status" value="1"/>
</dbReference>
<dbReference type="EMBL" id="UOFP01000315">
    <property type="protein sequence ID" value="VAW90215.1"/>
    <property type="molecule type" value="Genomic_DNA"/>
</dbReference>
<dbReference type="InterPro" id="IPR005588">
    <property type="entry name" value="MucB_RseB"/>
</dbReference>
<evidence type="ECO:0000259" key="5">
    <source>
        <dbReference type="Pfam" id="PF03888"/>
    </source>
</evidence>
<dbReference type="PANTHER" id="PTHR38782">
    <property type="match status" value="1"/>
</dbReference>
<dbReference type="GO" id="GO:0032885">
    <property type="term" value="P:regulation of polysaccharide biosynthetic process"/>
    <property type="evidence" value="ECO:0007669"/>
    <property type="project" value="TreeGrafter"/>
</dbReference>
<comment type="similarity">
    <text evidence="2">Belongs to the RseB family.</text>
</comment>
<dbReference type="GO" id="GO:0045152">
    <property type="term" value="F:antisigma factor binding"/>
    <property type="evidence" value="ECO:0007669"/>
    <property type="project" value="TreeGrafter"/>
</dbReference>
<evidence type="ECO:0000256" key="2">
    <source>
        <dbReference type="ARBA" id="ARBA00008150"/>
    </source>
</evidence>
<comment type="subcellular location">
    <subcellularLocation>
        <location evidence="1">Periplasm</location>
    </subcellularLocation>
</comment>
<evidence type="ECO:0000256" key="4">
    <source>
        <dbReference type="ARBA" id="ARBA00022764"/>
    </source>
</evidence>
<dbReference type="Gene3D" id="2.50.20.10">
    <property type="entry name" value="Lipoprotein localisation LolA/LolB/LppX"/>
    <property type="match status" value="1"/>
</dbReference>
<protein>
    <submittedName>
        <fullName evidence="7">Sigma factor RpoE negative regulatory protein RseB</fullName>
    </submittedName>
</protein>